<organism evidence="2">
    <name type="scientific">marine metagenome</name>
    <dbReference type="NCBI Taxonomy" id="408172"/>
    <lineage>
        <taxon>unclassified sequences</taxon>
        <taxon>metagenomes</taxon>
        <taxon>ecological metagenomes</taxon>
    </lineage>
</organism>
<evidence type="ECO:0000313" key="2">
    <source>
        <dbReference type="EMBL" id="SVD01456.1"/>
    </source>
</evidence>
<dbReference type="Pfam" id="PF07238">
    <property type="entry name" value="PilZ"/>
    <property type="match status" value="1"/>
</dbReference>
<accession>A0A382RUY0</accession>
<sequence length="135" mass="15219">MTKIKDHRKFIRVGIKQLTSIVHNNGDFELIEGAKNFKSAKINITDISYGGLCIESKQSLQGGVSFDLEIPKIKNLEGAIIECEVTRSIFREDPLYHVNLGTDRDKSTYEIGLKFKAPNTEYLKQLYALAVANQI</sequence>
<reference evidence="2" key="1">
    <citation type="submission" date="2018-05" db="EMBL/GenBank/DDBJ databases">
        <authorList>
            <person name="Lanie J.A."/>
            <person name="Ng W.-L."/>
            <person name="Kazmierczak K.M."/>
            <person name="Andrzejewski T.M."/>
            <person name="Davidsen T.M."/>
            <person name="Wayne K.J."/>
            <person name="Tettelin H."/>
            <person name="Glass J.I."/>
            <person name="Rusch D."/>
            <person name="Podicherti R."/>
            <person name="Tsui H.-C.T."/>
            <person name="Winkler M.E."/>
        </authorList>
    </citation>
    <scope>NUCLEOTIDE SEQUENCE</scope>
</reference>
<feature type="domain" description="PilZ" evidence="1">
    <location>
        <begin position="7"/>
        <end position="115"/>
    </location>
</feature>
<proteinExistence type="predicted"/>
<dbReference type="GO" id="GO:0035438">
    <property type="term" value="F:cyclic-di-GMP binding"/>
    <property type="evidence" value="ECO:0007669"/>
    <property type="project" value="InterPro"/>
</dbReference>
<evidence type="ECO:0000259" key="1">
    <source>
        <dbReference type="Pfam" id="PF07238"/>
    </source>
</evidence>
<dbReference type="EMBL" id="UINC01124362">
    <property type="protein sequence ID" value="SVD01456.1"/>
    <property type="molecule type" value="Genomic_DNA"/>
</dbReference>
<dbReference type="AlphaFoldDB" id="A0A382RUY0"/>
<gene>
    <name evidence="2" type="ORF">METZ01_LOCUS354310</name>
</gene>
<dbReference type="InterPro" id="IPR009875">
    <property type="entry name" value="PilZ_domain"/>
</dbReference>
<protein>
    <recommendedName>
        <fullName evidence="1">PilZ domain-containing protein</fullName>
    </recommendedName>
</protein>
<dbReference type="Gene3D" id="2.40.10.220">
    <property type="entry name" value="predicted glycosyltransferase like domains"/>
    <property type="match status" value="1"/>
</dbReference>
<name>A0A382RUY0_9ZZZZ</name>